<feature type="transmembrane region" description="Helical" evidence="9">
    <location>
        <begin position="20"/>
        <end position="38"/>
    </location>
</feature>
<comment type="subcellular location">
    <subcellularLocation>
        <location evidence="1">Cell membrane</location>
        <topology evidence="1">Multi-pass membrane protein</topology>
    </subcellularLocation>
</comment>
<evidence type="ECO:0000256" key="2">
    <source>
        <dbReference type="ARBA" id="ARBA00005540"/>
    </source>
</evidence>
<dbReference type="InterPro" id="IPR024529">
    <property type="entry name" value="ECF_trnsprt_substrate-spec"/>
</dbReference>
<keyword evidence="11" id="KW-1185">Reference proteome</keyword>
<comment type="similarity">
    <text evidence="2 8">Belongs to the prokaryotic riboflavin transporter (P-RFT) (TC 2.A.87) family.</text>
</comment>
<proteinExistence type="inferred from homology"/>
<evidence type="ECO:0000313" key="11">
    <source>
        <dbReference type="Proteomes" id="UP001198220"/>
    </source>
</evidence>
<gene>
    <name evidence="10" type="ORF">LKD36_16420</name>
</gene>
<dbReference type="PANTHER" id="PTHR38438">
    <property type="entry name" value="RIBOFLAVIN TRANSPORTER RIBU"/>
    <property type="match status" value="1"/>
</dbReference>
<reference evidence="10 11" key="1">
    <citation type="submission" date="2021-10" db="EMBL/GenBank/DDBJ databases">
        <title>Anaerobic single-cell dispensing facilitates the cultivation of human gut bacteria.</title>
        <authorList>
            <person name="Afrizal A."/>
        </authorList>
    </citation>
    <scope>NUCLEOTIDE SEQUENCE [LARGE SCALE GENOMIC DNA]</scope>
    <source>
        <strain evidence="10 11">CLA-AA-H276</strain>
    </source>
</reference>
<protein>
    <recommendedName>
        <fullName evidence="8">Riboflavin transporter</fullName>
    </recommendedName>
</protein>
<accession>A0AAE3DCV1</accession>
<evidence type="ECO:0000256" key="6">
    <source>
        <dbReference type="ARBA" id="ARBA00022989"/>
    </source>
</evidence>
<keyword evidence="4 8" id="KW-1003">Cell membrane</keyword>
<feature type="transmembrane region" description="Helical" evidence="9">
    <location>
        <begin position="125"/>
        <end position="150"/>
    </location>
</feature>
<name>A0AAE3DCV1_9FIRM</name>
<dbReference type="PIRSF" id="PIRSF037778">
    <property type="entry name" value="UCP037778_transp_RibU"/>
    <property type="match status" value="1"/>
</dbReference>
<evidence type="ECO:0000256" key="4">
    <source>
        <dbReference type="ARBA" id="ARBA00022475"/>
    </source>
</evidence>
<comment type="function">
    <text evidence="8">Probably a riboflavin-binding protein that interacts with the energy-coupling factor (ECF) ABC-transporter complex.</text>
</comment>
<keyword evidence="6 9" id="KW-1133">Transmembrane helix</keyword>
<dbReference type="Proteomes" id="UP001198220">
    <property type="component" value="Unassembled WGS sequence"/>
</dbReference>
<dbReference type="GO" id="GO:0005886">
    <property type="term" value="C:plasma membrane"/>
    <property type="evidence" value="ECO:0007669"/>
    <property type="project" value="UniProtKB-SubCell"/>
</dbReference>
<evidence type="ECO:0000256" key="9">
    <source>
        <dbReference type="SAM" id="Phobius"/>
    </source>
</evidence>
<dbReference type="Gene3D" id="1.10.1760.20">
    <property type="match status" value="1"/>
</dbReference>
<evidence type="ECO:0000256" key="3">
    <source>
        <dbReference type="ARBA" id="ARBA00022448"/>
    </source>
</evidence>
<dbReference type="GO" id="GO:0032217">
    <property type="term" value="F:riboflavin transmembrane transporter activity"/>
    <property type="evidence" value="ECO:0007669"/>
    <property type="project" value="UniProtKB-UniRule"/>
</dbReference>
<feature type="transmembrane region" description="Helical" evidence="9">
    <location>
        <begin position="59"/>
        <end position="85"/>
    </location>
</feature>
<evidence type="ECO:0000256" key="1">
    <source>
        <dbReference type="ARBA" id="ARBA00004651"/>
    </source>
</evidence>
<dbReference type="EMBL" id="JAJEPS010000029">
    <property type="protein sequence ID" value="MCC2127730.1"/>
    <property type="molecule type" value="Genomic_DNA"/>
</dbReference>
<organism evidence="10 11">
    <name type="scientific">Hominiventricola filiformis</name>
    <dbReference type="NCBI Taxonomy" id="2885352"/>
    <lineage>
        <taxon>Bacteria</taxon>
        <taxon>Bacillati</taxon>
        <taxon>Bacillota</taxon>
        <taxon>Clostridia</taxon>
        <taxon>Lachnospirales</taxon>
        <taxon>Lachnospiraceae</taxon>
        <taxon>Hominiventricola</taxon>
    </lineage>
</organism>
<evidence type="ECO:0000256" key="7">
    <source>
        <dbReference type="ARBA" id="ARBA00023136"/>
    </source>
</evidence>
<sequence length="212" mass="22546">MKTTTAATANPTVRTTTTTRTIVCVGMLAAISTILMLFEFPLPFIAPGFYELDFSEVPILIGAFALGPVAGVLTELVKILLNLVINGTNTAFVGEFANFVMGCAFVVPASVIYKRKKNRQHAMIGLVAGTVIMSVAAVFINALVLLPAYAKAFGMPVDAFVQMGTAINPAINGIWTFVLLAVAPFNLIKGVLVSVITVLLYKHISPILKGTR</sequence>
<dbReference type="InterPro" id="IPR025720">
    <property type="entry name" value="RibU"/>
</dbReference>
<keyword evidence="5 9" id="KW-0812">Transmembrane</keyword>
<evidence type="ECO:0000256" key="8">
    <source>
        <dbReference type="PIRNR" id="PIRNR037778"/>
    </source>
</evidence>
<comment type="caution">
    <text evidence="10">The sequence shown here is derived from an EMBL/GenBank/DDBJ whole genome shotgun (WGS) entry which is preliminary data.</text>
</comment>
<feature type="transmembrane region" description="Helical" evidence="9">
    <location>
        <begin position="170"/>
        <end position="201"/>
    </location>
</feature>
<dbReference type="RefSeq" id="WP_308460296.1">
    <property type="nucleotide sequence ID" value="NZ_JAJEPS010000029.1"/>
</dbReference>
<evidence type="ECO:0000256" key="5">
    <source>
        <dbReference type="ARBA" id="ARBA00022692"/>
    </source>
</evidence>
<dbReference type="AlphaFoldDB" id="A0AAE3DCV1"/>
<evidence type="ECO:0000313" key="10">
    <source>
        <dbReference type="EMBL" id="MCC2127730.1"/>
    </source>
</evidence>
<dbReference type="Pfam" id="PF12822">
    <property type="entry name" value="ECF_trnsprt"/>
    <property type="match status" value="1"/>
</dbReference>
<dbReference type="PANTHER" id="PTHR38438:SF1">
    <property type="entry name" value="RIBOFLAVIN TRANSPORTER RIBU"/>
    <property type="match status" value="1"/>
</dbReference>
<keyword evidence="3 8" id="KW-0813">Transport</keyword>
<keyword evidence="7 8" id="KW-0472">Membrane</keyword>